<feature type="non-terminal residue" evidence="1">
    <location>
        <position position="1"/>
    </location>
</feature>
<protein>
    <submittedName>
        <fullName evidence="1">6332_t:CDS:1</fullName>
    </submittedName>
</protein>
<proteinExistence type="predicted"/>
<dbReference type="EMBL" id="CAJVPW010008335">
    <property type="protein sequence ID" value="CAG8592483.1"/>
    <property type="molecule type" value="Genomic_DNA"/>
</dbReference>
<gene>
    <name evidence="1" type="ORF">SPELUC_LOCUS6806</name>
</gene>
<sequence length="101" mass="11576">DISKDLEDVSIDSSKESNNPENVNTDLILFNNILRASNNLLDSYSEKNSDKLDKLVESDELNKMDELESDDSNKLKELDNLLNNENFKNIINKALNFEKLL</sequence>
<keyword evidence="2" id="KW-1185">Reference proteome</keyword>
<organism evidence="1 2">
    <name type="scientific">Cetraspora pellucida</name>
    <dbReference type="NCBI Taxonomy" id="1433469"/>
    <lineage>
        <taxon>Eukaryota</taxon>
        <taxon>Fungi</taxon>
        <taxon>Fungi incertae sedis</taxon>
        <taxon>Mucoromycota</taxon>
        <taxon>Glomeromycotina</taxon>
        <taxon>Glomeromycetes</taxon>
        <taxon>Diversisporales</taxon>
        <taxon>Gigasporaceae</taxon>
        <taxon>Cetraspora</taxon>
    </lineage>
</organism>
<name>A0ACA9MQX6_9GLOM</name>
<evidence type="ECO:0000313" key="2">
    <source>
        <dbReference type="Proteomes" id="UP000789366"/>
    </source>
</evidence>
<evidence type="ECO:0000313" key="1">
    <source>
        <dbReference type="EMBL" id="CAG8592483.1"/>
    </source>
</evidence>
<reference evidence="1" key="1">
    <citation type="submission" date="2021-06" db="EMBL/GenBank/DDBJ databases">
        <authorList>
            <person name="Kallberg Y."/>
            <person name="Tangrot J."/>
            <person name="Rosling A."/>
        </authorList>
    </citation>
    <scope>NUCLEOTIDE SEQUENCE</scope>
    <source>
        <strain evidence="1">28 12/20/2015</strain>
    </source>
</reference>
<comment type="caution">
    <text evidence="1">The sequence shown here is derived from an EMBL/GenBank/DDBJ whole genome shotgun (WGS) entry which is preliminary data.</text>
</comment>
<dbReference type="Proteomes" id="UP000789366">
    <property type="component" value="Unassembled WGS sequence"/>
</dbReference>
<accession>A0ACA9MQX6</accession>